<organism evidence="1 2">
    <name type="scientific">Alkalitalea saponilacus</name>
    <dbReference type="NCBI Taxonomy" id="889453"/>
    <lineage>
        <taxon>Bacteria</taxon>
        <taxon>Pseudomonadati</taxon>
        <taxon>Bacteroidota</taxon>
        <taxon>Bacteroidia</taxon>
        <taxon>Marinilabiliales</taxon>
        <taxon>Marinilabiliaceae</taxon>
        <taxon>Alkalitalea</taxon>
    </lineage>
</organism>
<dbReference type="RefSeq" id="WP_079556752.1">
    <property type="nucleotide sequence ID" value="NZ_CP021904.1"/>
</dbReference>
<proteinExistence type="predicted"/>
<accession>A0A1T5D533</accession>
<dbReference type="Proteomes" id="UP000191055">
    <property type="component" value="Unassembled WGS sequence"/>
</dbReference>
<dbReference type="KEGG" id="asx:CDL62_16200"/>
<evidence type="ECO:0000313" key="1">
    <source>
        <dbReference type="EMBL" id="SKB66653.1"/>
    </source>
</evidence>
<name>A0A1T5D533_9BACT</name>
<dbReference type="STRING" id="889453.SAMN03080601_00975"/>
<sequence length="88" mass="10339">MKKPYLKTIIATVRKLNEQAEEYRKNGKLIKASNLTLKVDELLAAWQKKRPASKILQKIGMKNEICRNRIIHDMIKSIHLEHNIHKKP</sequence>
<gene>
    <name evidence="1" type="ORF">SAMN03080601_00975</name>
</gene>
<evidence type="ECO:0000313" key="2">
    <source>
        <dbReference type="Proteomes" id="UP000191055"/>
    </source>
</evidence>
<reference evidence="2" key="1">
    <citation type="submission" date="2017-02" db="EMBL/GenBank/DDBJ databases">
        <authorList>
            <person name="Varghese N."/>
            <person name="Submissions S."/>
        </authorList>
    </citation>
    <scope>NUCLEOTIDE SEQUENCE [LARGE SCALE GENOMIC DNA]</scope>
    <source>
        <strain evidence="2">DSM 24412</strain>
    </source>
</reference>
<dbReference type="AlphaFoldDB" id="A0A1T5D533"/>
<keyword evidence="2" id="KW-1185">Reference proteome</keyword>
<dbReference type="EMBL" id="FUYV01000004">
    <property type="protein sequence ID" value="SKB66653.1"/>
    <property type="molecule type" value="Genomic_DNA"/>
</dbReference>
<protein>
    <submittedName>
        <fullName evidence="1">Uncharacterized protein</fullName>
    </submittedName>
</protein>